<dbReference type="EMBL" id="LSYS01007721">
    <property type="protein sequence ID" value="OPJ71056.1"/>
    <property type="molecule type" value="Genomic_DNA"/>
</dbReference>
<accession>A0A1V4JFX1</accession>
<protein>
    <submittedName>
        <fullName evidence="1">Uncharacterized protein</fullName>
    </submittedName>
</protein>
<dbReference type="Proteomes" id="UP000190648">
    <property type="component" value="Unassembled WGS sequence"/>
</dbReference>
<evidence type="ECO:0000313" key="1">
    <source>
        <dbReference type="EMBL" id="OPJ71056.1"/>
    </source>
</evidence>
<reference evidence="1 2" key="1">
    <citation type="submission" date="2016-02" db="EMBL/GenBank/DDBJ databases">
        <title>Band-tailed pigeon sequencing and assembly.</title>
        <authorList>
            <person name="Soares A.E."/>
            <person name="Novak B.J."/>
            <person name="Rice E.S."/>
            <person name="O'Connell B."/>
            <person name="Chang D."/>
            <person name="Weber S."/>
            <person name="Shapiro B."/>
        </authorList>
    </citation>
    <scope>NUCLEOTIDE SEQUENCE [LARGE SCALE GENOMIC DNA]</scope>
    <source>
        <strain evidence="1">BTP2013</strain>
        <tissue evidence="1">Blood</tissue>
    </source>
</reference>
<name>A0A1V4JFX1_PATFA</name>
<comment type="caution">
    <text evidence="1">The sequence shown here is derived from an EMBL/GenBank/DDBJ whole genome shotgun (WGS) entry which is preliminary data.</text>
</comment>
<proteinExistence type="predicted"/>
<sequence length="76" mass="8584">MGTAARRVLFWGSDLHSELRQLCKTCLKIFPDFCNNRRGCWCPGLQDLVLWYGLPTHELGRLSISICTLEAADSAQ</sequence>
<gene>
    <name evidence="1" type="ORF">AV530_017359</name>
</gene>
<organism evidence="1 2">
    <name type="scientific">Patagioenas fasciata monilis</name>
    <dbReference type="NCBI Taxonomy" id="372326"/>
    <lineage>
        <taxon>Eukaryota</taxon>
        <taxon>Metazoa</taxon>
        <taxon>Chordata</taxon>
        <taxon>Craniata</taxon>
        <taxon>Vertebrata</taxon>
        <taxon>Euteleostomi</taxon>
        <taxon>Archelosauria</taxon>
        <taxon>Archosauria</taxon>
        <taxon>Dinosauria</taxon>
        <taxon>Saurischia</taxon>
        <taxon>Theropoda</taxon>
        <taxon>Coelurosauria</taxon>
        <taxon>Aves</taxon>
        <taxon>Neognathae</taxon>
        <taxon>Neoaves</taxon>
        <taxon>Columbimorphae</taxon>
        <taxon>Columbiformes</taxon>
        <taxon>Columbidae</taxon>
        <taxon>Patagioenas</taxon>
    </lineage>
</organism>
<evidence type="ECO:0000313" key="2">
    <source>
        <dbReference type="Proteomes" id="UP000190648"/>
    </source>
</evidence>
<keyword evidence="2" id="KW-1185">Reference proteome</keyword>
<dbReference type="AlphaFoldDB" id="A0A1V4JFX1"/>